<accession>A0AAJ1B1R5</accession>
<keyword evidence="1" id="KW-0472">Membrane</keyword>
<evidence type="ECO:0000313" key="2">
    <source>
        <dbReference type="EMBL" id="MCB5496211.1"/>
    </source>
</evidence>
<evidence type="ECO:0000313" key="3">
    <source>
        <dbReference type="Proteomes" id="UP001297422"/>
    </source>
</evidence>
<keyword evidence="1" id="KW-1133">Transmembrane helix</keyword>
<name>A0AAJ1B1R5_MEDGN</name>
<dbReference type="GO" id="GO:0015297">
    <property type="term" value="F:antiporter activity"/>
    <property type="evidence" value="ECO:0007669"/>
    <property type="project" value="InterPro"/>
</dbReference>
<dbReference type="AlphaFoldDB" id="A0AAJ1B1R5"/>
<dbReference type="RefSeq" id="WP_264291594.1">
    <property type="nucleotide sequence ID" value="NZ_JAJBNC010000518.1"/>
</dbReference>
<dbReference type="InterPro" id="IPR002528">
    <property type="entry name" value="MATE_fam"/>
</dbReference>
<reference evidence="2" key="1">
    <citation type="submission" date="2021-10" db="EMBL/GenBank/DDBJ databases">
        <title>Collection of gut derived symbiotic bacterial strains cultured from healthy donors.</title>
        <authorList>
            <person name="Lin H."/>
            <person name="Littmann E."/>
            <person name="Claire K."/>
            <person name="Pamer E."/>
        </authorList>
    </citation>
    <scope>NUCLEOTIDE SEQUENCE</scope>
    <source>
        <strain evidence="2">MSK.23.4</strain>
    </source>
</reference>
<feature type="non-terminal residue" evidence="2">
    <location>
        <position position="1"/>
    </location>
</feature>
<dbReference type="Pfam" id="PF01554">
    <property type="entry name" value="MatE"/>
    <property type="match status" value="1"/>
</dbReference>
<sequence length="74" mass="8063">FGTSQIAANGVAQSFWSMAALFCIAMGPAFITVIGQCMGAGDKEAADYYMKKLLRITYIGGIIWNIVFFLFTPI</sequence>
<proteinExistence type="predicted"/>
<dbReference type="GO" id="GO:0042910">
    <property type="term" value="F:xenobiotic transmembrane transporter activity"/>
    <property type="evidence" value="ECO:0007669"/>
    <property type="project" value="InterPro"/>
</dbReference>
<feature type="transmembrane region" description="Helical" evidence="1">
    <location>
        <begin position="15"/>
        <end position="41"/>
    </location>
</feature>
<evidence type="ECO:0000256" key="1">
    <source>
        <dbReference type="SAM" id="Phobius"/>
    </source>
</evidence>
<dbReference type="EMBL" id="JAJBNC010000518">
    <property type="protein sequence ID" value="MCB5496211.1"/>
    <property type="molecule type" value="Genomic_DNA"/>
</dbReference>
<dbReference type="GO" id="GO:0016020">
    <property type="term" value="C:membrane"/>
    <property type="evidence" value="ECO:0007669"/>
    <property type="project" value="InterPro"/>
</dbReference>
<organism evidence="2 3">
    <name type="scientific">Mediterraneibacter gnavus</name>
    <name type="common">Ruminococcus gnavus</name>
    <dbReference type="NCBI Taxonomy" id="33038"/>
    <lineage>
        <taxon>Bacteria</taxon>
        <taxon>Bacillati</taxon>
        <taxon>Bacillota</taxon>
        <taxon>Clostridia</taxon>
        <taxon>Lachnospirales</taxon>
        <taxon>Lachnospiraceae</taxon>
        <taxon>Mediterraneibacter</taxon>
    </lineage>
</organism>
<keyword evidence="1" id="KW-0812">Transmembrane</keyword>
<gene>
    <name evidence="2" type="ORF">LIQ10_21260</name>
</gene>
<dbReference type="Proteomes" id="UP001297422">
    <property type="component" value="Unassembled WGS sequence"/>
</dbReference>
<feature type="transmembrane region" description="Helical" evidence="1">
    <location>
        <begin position="53"/>
        <end position="71"/>
    </location>
</feature>
<comment type="caution">
    <text evidence="2">The sequence shown here is derived from an EMBL/GenBank/DDBJ whole genome shotgun (WGS) entry which is preliminary data.</text>
</comment>
<feature type="non-terminal residue" evidence="2">
    <location>
        <position position="74"/>
    </location>
</feature>
<protein>
    <submittedName>
        <fullName evidence="2">MATE family efflux transporter</fullName>
    </submittedName>
</protein>